<evidence type="ECO:0000313" key="3">
    <source>
        <dbReference type="Proteomes" id="UP000765509"/>
    </source>
</evidence>
<accession>A0A9Q3D797</accession>
<proteinExistence type="predicted"/>
<dbReference type="AlphaFoldDB" id="A0A9Q3D797"/>
<feature type="compositionally biased region" description="Basic and acidic residues" evidence="1">
    <location>
        <begin position="129"/>
        <end position="141"/>
    </location>
</feature>
<gene>
    <name evidence="2" type="ORF">O181_037804</name>
</gene>
<evidence type="ECO:0000313" key="2">
    <source>
        <dbReference type="EMBL" id="MBW0498089.1"/>
    </source>
</evidence>
<protein>
    <submittedName>
        <fullName evidence="2">Uncharacterized protein</fullName>
    </submittedName>
</protein>
<keyword evidence="3" id="KW-1185">Reference proteome</keyword>
<comment type="caution">
    <text evidence="2">The sequence shown here is derived from an EMBL/GenBank/DDBJ whole genome shotgun (WGS) entry which is preliminary data.</text>
</comment>
<name>A0A9Q3D797_9BASI</name>
<organism evidence="2 3">
    <name type="scientific">Austropuccinia psidii MF-1</name>
    <dbReference type="NCBI Taxonomy" id="1389203"/>
    <lineage>
        <taxon>Eukaryota</taxon>
        <taxon>Fungi</taxon>
        <taxon>Dikarya</taxon>
        <taxon>Basidiomycota</taxon>
        <taxon>Pucciniomycotina</taxon>
        <taxon>Pucciniomycetes</taxon>
        <taxon>Pucciniales</taxon>
        <taxon>Sphaerophragmiaceae</taxon>
        <taxon>Austropuccinia</taxon>
    </lineage>
</organism>
<feature type="region of interest" description="Disordered" evidence="1">
    <location>
        <begin position="121"/>
        <end position="141"/>
    </location>
</feature>
<reference evidence="2" key="1">
    <citation type="submission" date="2021-03" db="EMBL/GenBank/DDBJ databases">
        <title>Draft genome sequence of rust myrtle Austropuccinia psidii MF-1, a brazilian biotype.</title>
        <authorList>
            <person name="Quecine M.C."/>
            <person name="Pachon D.M.R."/>
            <person name="Bonatelli M.L."/>
            <person name="Correr F.H."/>
            <person name="Franceschini L.M."/>
            <person name="Leite T.F."/>
            <person name="Margarido G.R.A."/>
            <person name="Almeida C.A."/>
            <person name="Ferrarezi J.A."/>
            <person name="Labate C.A."/>
        </authorList>
    </citation>
    <scope>NUCLEOTIDE SEQUENCE</scope>
    <source>
        <strain evidence="2">MF-1</strain>
    </source>
</reference>
<evidence type="ECO:0000256" key="1">
    <source>
        <dbReference type="SAM" id="MobiDB-lite"/>
    </source>
</evidence>
<sequence length="141" mass="16259">MIGLLQPKIVPMFGNSGKSNISIQRSKPAHTLYLTVFRIRLWAIVPTAYNISDKKYDLDDLRAALFNSTTQSGARFRRQVEIDRLGKGITPRLTSNGMNFHRWAKSLTRLVERTHVKKDYFGTEDNDPDSERNAEIRTYIE</sequence>
<dbReference type="EMBL" id="AVOT02014558">
    <property type="protein sequence ID" value="MBW0498089.1"/>
    <property type="molecule type" value="Genomic_DNA"/>
</dbReference>
<dbReference type="Proteomes" id="UP000765509">
    <property type="component" value="Unassembled WGS sequence"/>
</dbReference>